<sequence>MLKGKRGLLRQRLGFTVDRVHGGGLRKRTAEITLTKSDGRDRSSLRRFTRHGDNDVSGDVITGDGSDDACSPVNDGAAARTDGTYGLRTTRRTHQGPKQRRKINRRRRRRGRSGGDLRLDDDGGAPVTYGDDGGVDERRRRPERRRRTAVRTAATAALSYTALGLYQRRETKAKVAVGSGGLGGPFIAAKGRRRRTTATGDGDGKLGFGRERLIRIELESTNFQKKLADDSKREKIEEIKAIISPLLISPEKERRDRIGRAAAATRGVARARRREEEDESDKSAPPYSGRGRTRVG</sequence>
<protein>
    <submittedName>
        <fullName evidence="2">Uncharacterized protein</fullName>
    </submittedName>
</protein>
<proteinExistence type="predicted"/>
<reference evidence="3" key="2">
    <citation type="submission" date="2002-09" db="EMBL/GenBank/DDBJ databases">
        <title>Oryza sativa nipponbare(GA3) genomic DNA, chromosome 7, BAC clone:OSJNBb0042J07.</title>
        <authorList>
            <person name="Sasaki T."/>
            <person name="Matsumoto T."/>
            <person name="Katayose Y."/>
        </authorList>
    </citation>
    <scope>NUCLEOTIDE SEQUENCE</scope>
</reference>
<feature type="compositionally biased region" description="Basic residues" evidence="1">
    <location>
        <begin position="89"/>
        <end position="112"/>
    </location>
</feature>
<organism evidence="2 4">
    <name type="scientific">Oryza sativa subsp. japonica</name>
    <name type="common">Rice</name>
    <dbReference type="NCBI Taxonomy" id="39947"/>
    <lineage>
        <taxon>Eukaryota</taxon>
        <taxon>Viridiplantae</taxon>
        <taxon>Streptophyta</taxon>
        <taxon>Embryophyta</taxon>
        <taxon>Tracheophyta</taxon>
        <taxon>Spermatophyta</taxon>
        <taxon>Magnoliopsida</taxon>
        <taxon>Liliopsida</taxon>
        <taxon>Poales</taxon>
        <taxon>Poaceae</taxon>
        <taxon>BOP clade</taxon>
        <taxon>Oryzoideae</taxon>
        <taxon>Oryzeae</taxon>
        <taxon>Oryzinae</taxon>
        <taxon>Oryza</taxon>
        <taxon>Oryza sativa</taxon>
    </lineage>
</organism>
<feature type="compositionally biased region" description="Basic and acidic residues" evidence="1">
    <location>
        <begin position="37"/>
        <end position="54"/>
    </location>
</feature>
<dbReference type="AlphaFoldDB" id="Q8H4U1"/>
<reference evidence="4" key="3">
    <citation type="journal article" date="2005" name="Nature">
        <title>The map-based sequence of the rice genome.</title>
        <authorList>
            <consortium name="International rice genome sequencing project (IRGSP)"/>
            <person name="Matsumoto T."/>
            <person name="Wu J."/>
            <person name="Kanamori H."/>
            <person name="Katayose Y."/>
            <person name="Fujisawa M."/>
            <person name="Namiki N."/>
            <person name="Mizuno H."/>
            <person name="Yamamoto K."/>
            <person name="Antonio B.A."/>
            <person name="Baba T."/>
            <person name="Sakata K."/>
            <person name="Nagamura Y."/>
            <person name="Aoki H."/>
            <person name="Arikawa K."/>
            <person name="Arita K."/>
            <person name="Bito T."/>
            <person name="Chiden Y."/>
            <person name="Fujitsuka N."/>
            <person name="Fukunaka R."/>
            <person name="Hamada M."/>
            <person name="Harada C."/>
            <person name="Hayashi A."/>
            <person name="Hijishita S."/>
            <person name="Honda M."/>
            <person name="Hosokawa S."/>
            <person name="Ichikawa Y."/>
            <person name="Idonuma A."/>
            <person name="Iijima M."/>
            <person name="Ikeda M."/>
            <person name="Ikeno M."/>
            <person name="Ito K."/>
            <person name="Ito S."/>
            <person name="Ito T."/>
            <person name="Ito Y."/>
            <person name="Ito Y."/>
            <person name="Iwabuchi A."/>
            <person name="Kamiya K."/>
            <person name="Karasawa W."/>
            <person name="Kurita K."/>
            <person name="Katagiri S."/>
            <person name="Kikuta A."/>
            <person name="Kobayashi H."/>
            <person name="Kobayashi N."/>
            <person name="Machita K."/>
            <person name="Maehara T."/>
            <person name="Masukawa M."/>
            <person name="Mizubayashi T."/>
            <person name="Mukai Y."/>
            <person name="Nagasaki H."/>
            <person name="Nagata Y."/>
            <person name="Naito S."/>
            <person name="Nakashima M."/>
            <person name="Nakama Y."/>
            <person name="Nakamichi Y."/>
            <person name="Nakamura M."/>
            <person name="Meguro A."/>
            <person name="Negishi M."/>
            <person name="Ohta I."/>
            <person name="Ohta T."/>
            <person name="Okamoto M."/>
            <person name="Ono N."/>
            <person name="Saji S."/>
            <person name="Sakaguchi M."/>
            <person name="Sakai K."/>
            <person name="Shibata M."/>
            <person name="Shimokawa T."/>
            <person name="Song J."/>
            <person name="Takazaki Y."/>
            <person name="Terasawa K."/>
            <person name="Tsugane M."/>
            <person name="Tsuji K."/>
            <person name="Ueda S."/>
            <person name="Waki K."/>
            <person name="Yamagata H."/>
            <person name="Yamamoto M."/>
            <person name="Yamamoto S."/>
            <person name="Yamane H."/>
            <person name="Yoshiki S."/>
            <person name="Yoshihara R."/>
            <person name="Yukawa K."/>
            <person name="Zhong H."/>
            <person name="Yano M."/>
            <person name="Yuan Q."/>
            <person name="Ouyang S."/>
            <person name="Liu J."/>
            <person name="Jones K.M."/>
            <person name="Gansberger K."/>
            <person name="Moffat K."/>
            <person name="Hill J."/>
            <person name="Bera J."/>
            <person name="Fadrosh D."/>
            <person name="Jin S."/>
            <person name="Johri S."/>
            <person name="Kim M."/>
            <person name="Overton L."/>
            <person name="Reardon M."/>
            <person name="Tsitrin T."/>
            <person name="Vuong H."/>
            <person name="Weaver B."/>
            <person name="Ciecko A."/>
            <person name="Tallon L."/>
            <person name="Jackson J."/>
            <person name="Pai G."/>
            <person name="Aken S.V."/>
            <person name="Utterback T."/>
            <person name="Reidmuller S."/>
            <person name="Feldblyum T."/>
            <person name="Hsiao J."/>
            <person name="Zismann V."/>
            <person name="Iobst S."/>
            <person name="de Vazeille A.R."/>
            <person name="Buell C.R."/>
            <person name="Ying K."/>
            <person name="Li Y."/>
            <person name="Lu T."/>
            <person name="Huang Y."/>
            <person name="Zhao Q."/>
            <person name="Feng Q."/>
            <person name="Zhang L."/>
            <person name="Zhu J."/>
            <person name="Weng Q."/>
            <person name="Mu J."/>
            <person name="Lu Y."/>
            <person name="Fan D."/>
            <person name="Liu Y."/>
            <person name="Guan J."/>
            <person name="Zhang Y."/>
            <person name="Yu S."/>
            <person name="Liu X."/>
            <person name="Zhang Y."/>
            <person name="Hong G."/>
            <person name="Han B."/>
            <person name="Choisne N."/>
            <person name="Demange N."/>
            <person name="Orjeda G."/>
            <person name="Samain S."/>
            <person name="Cattolico L."/>
            <person name="Pelletier E."/>
            <person name="Couloux A."/>
            <person name="Segurens B."/>
            <person name="Wincker P."/>
            <person name="D'Hont A."/>
            <person name="Scarpelli C."/>
            <person name="Weissenbach J."/>
            <person name="Salanoubat M."/>
            <person name="Quetier F."/>
            <person name="Yu Y."/>
            <person name="Kim H.R."/>
            <person name="Rambo T."/>
            <person name="Currie J."/>
            <person name="Collura K."/>
            <person name="Luo M."/>
            <person name="Yang T."/>
            <person name="Ammiraju J.S.S."/>
            <person name="Engler F."/>
            <person name="Soderlund C."/>
            <person name="Wing R.A."/>
            <person name="Palmer L.E."/>
            <person name="de la Bastide M."/>
            <person name="Spiegel L."/>
            <person name="Nascimento L."/>
            <person name="Zutavern T."/>
            <person name="O'Shaughnessy A."/>
            <person name="Dike S."/>
            <person name="Dedhia N."/>
            <person name="Preston R."/>
            <person name="Balija V."/>
            <person name="McCombie W.R."/>
            <person name="Chow T."/>
            <person name="Chen H."/>
            <person name="Chung M."/>
            <person name="Chen C."/>
            <person name="Shaw J."/>
            <person name="Wu H."/>
            <person name="Hsiao K."/>
            <person name="Chao Y."/>
            <person name="Chu M."/>
            <person name="Cheng C."/>
            <person name="Hour A."/>
            <person name="Lee P."/>
            <person name="Lin S."/>
            <person name="Lin Y."/>
            <person name="Liou J."/>
            <person name="Liu S."/>
            <person name="Hsing Y."/>
            <person name="Raghuvanshi S."/>
            <person name="Mohanty A."/>
            <person name="Bharti A.K."/>
            <person name="Gaur A."/>
            <person name="Gupta V."/>
            <person name="Kumar D."/>
            <person name="Ravi V."/>
            <person name="Vij S."/>
            <person name="Kapur A."/>
            <person name="Khurana P."/>
            <person name="Khurana P."/>
            <person name="Khurana J.P."/>
            <person name="Tyagi A.K."/>
            <person name="Gaikwad K."/>
            <person name="Singh A."/>
            <person name="Dalal V."/>
            <person name="Srivastava S."/>
            <person name="Dixit A."/>
            <person name="Pal A.K."/>
            <person name="Ghazi I.A."/>
            <person name="Yadav M."/>
            <person name="Pandit A."/>
            <person name="Bhargava A."/>
            <person name="Sureshbabu K."/>
            <person name="Batra K."/>
            <person name="Sharma T.R."/>
            <person name="Mohapatra T."/>
            <person name="Singh N.K."/>
            <person name="Messing J."/>
            <person name="Nelson A.B."/>
            <person name="Fuks G."/>
            <person name="Kavchok S."/>
            <person name="Keizer G."/>
            <person name="Linton E."/>
            <person name="Llaca V."/>
            <person name="Song R."/>
            <person name="Tanyolac B."/>
            <person name="Young S."/>
            <person name="Ho-Il K."/>
            <person name="Hahn J.H."/>
            <person name="Sangsakoo G."/>
            <person name="Vanavichit A."/>
            <person name="de Mattos Luiz.A.T."/>
            <person name="Zimmer P.D."/>
            <person name="Malone G."/>
            <person name="Dellagostin O."/>
            <person name="de Oliveira A.C."/>
            <person name="Bevan M."/>
            <person name="Bancroft I."/>
            <person name="Minx P."/>
            <person name="Cordum H."/>
            <person name="Wilson R."/>
            <person name="Cheng Z."/>
            <person name="Jin W."/>
            <person name="Jiang J."/>
            <person name="Leong S.A."/>
            <person name="Iwama H."/>
            <person name="Gojobori T."/>
            <person name="Itoh T."/>
            <person name="Niimura Y."/>
            <person name="Fujii Y."/>
            <person name="Habara T."/>
            <person name="Sakai H."/>
            <person name="Sato Y."/>
            <person name="Wilson G."/>
            <person name="Kumar K."/>
            <person name="McCouch S."/>
            <person name="Juretic N."/>
            <person name="Hoen D."/>
            <person name="Wright S."/>
            <person name="Bruskiewich R."/>
            <person name="Bureau T."/>
            <person name="Miyao A."/>
            <person name="Hirochika H."/>
            <person name="Nishikawa T."/>
            <person name="Kadowaki K."/>
            <person name="Sugiura M."/>
            <person name="Burr B."/>
            <person name="Sasaki T."/>
        </authorList>
    </citation>
    <scope>NUCLEOTIDE SEQUENCE [LARGE SCALE GENOMIC DNA]</scope>
    <source>
        <strain evidence="4">cv. Nipponbare</strain>
    </source>
</reference>
<evidence type="ECO:0000313" key="4">
    <source>
        <dbReference type="Proteomes" id="UP000000763"/>
    </source>
</evidence>
<feature type="region of interest" description="Disordered" evidence="1">
    <location>
        <begin position="37"/>
        <end position="149"/>
    </location>
</feature>
<name>Q8H4U1_ORYSJ</name>
<dbReference type="Proteomes" id="UP000000763">
    <property type="component" value="Chromosome 7"/>
</dbReference>
<dbReference type="EMBL" id="AP003931">
    <property type="protein sequence ID" value="BAC16417.1"/>
    <property type="molecule type" value="Genomic_DNA"/>
</dbReference>
<gene>
    <name evidence="2" type="primary">OJ1664_D08.117</name>
    <name evidence="3" type="ORF">OSJNBb0042J07.24</name>
</gene>
<accession>Q8H4U1</accession>
<reference evidence="2" key="1">
    <citation type="submission" date="2001-07" db="EMBL/GenBank/DDBJ databases">
        <title>Oryza sativa nipponbare(GA3) genomic DNA, chromosome 7, BAC clone:OJ1664_D08.</title>
        <authorList>
            <person name="Sasaki T."/>
            <person name="Matsumoto T."/>
            <person name="Yamamoto K."/>
        </authorList>
    </citation>
    <scope>NUCLEOTIDE SEQUENCE</scope>
</reference>
<evidence type="ECO:0000313" key="3">
    <source>
        <dbReference type="EMBL" id="BAD31703.1"/>
    </source>
</evidence>
<dbReference type="EMBL" id="AP005779">
    <property type="protein sequence ID" value="BAD31703.1"/>
    <property type="molecule type" value="Genomic_DNA"/>
</dbReference>
<reference evidence="4" key="4">
    <citation type="journal article" date="2008" name="Nucleic Acids Res.">
        <title>The rice annotation project database (RAP-DB): 2008 update.</title>
        <authorList>
            <consortium name="The rice annotation project (RAP)"/>
        </authorList>
    </citation>
    <scope>GENOME REANNOTATION</scope>
    <source>
        <strain evidence="4">cv. Nipponbare</strain>
    </source>
</reference>
<feature type="region of interest" description="Disordered" evidence="1">
    <location>
        <begin position="253"/>
        <end position="296"/>
    </location>
</feature>
<evidence type="ECO:0000256" key="1">
    <source>
        <dbReference type="SAM" id="MobiDB-lite"/>
    </source>
</evidence>
<evidence type="ECO:0000313" key="2">
    <source>
        <dbReference type="EMBL" id="BAC16417.1"/>
    </source>
</evidence>